<protein>
    <submittedName>
        <fullName evidence="1">Uncharacterized protein</fullName>
    </submittedName>
</protein>
<keyword evidence="2" id="KW-1185">Reference proteome</keyword>
<dbReference type="Proteomes" id="UP001057402">
    <property type="component" value="Chromosome 5"/>
</dbReference>
<evidence type="ECO:0000313" key="1">
    <source>
        <dbReference type="EMBL" id="KAI4371084.1"/>
    </source>
</evidence>
<accession>A0ACB9QWY8</accession>
<evidence type="ECO:0000313" key="2">
    <source>
        <dbReference type="Proteomes" id="UP001057402"/>
    </source>
</evidence>
<dbReference type="EMBL" id="CM042884">
    <property type="protein sequence ID" value="KAI4371084.1"/>
    <property type="molecule type" value="Genomic_DNA"/>
</dbReference>
<proteinExistence type="predicted"/>
<comment type="caution">
    <text evidence="1">The sequence shown here is derived from an EMBL/GenBank/DDBJ whole genome shotgun (WGS) entry which is preliminary data.</text>
</comment>
<sequence>MFKSAVYQGVELLDEVEVYPPPLQRPGGGGDEVEEKKRKLLMEEVLKDRIRISHLSQPSERCLLRAVLHTITGNFKMETKSKDTQISLLHSSCIRDNKTAVMPLGDVELHLVAMYSRNNDREYPCFWDFSFVQVMKAQHETVPALSDNHPPLVRPLIHLPEKNIILTRINPGIRDTSVLVRLRPAWEDMQSYLTARGWKRFEVYLCTMTERDYALEMWRLLDPESNLIGLRKSLFDVFQDGTCHPKMALVVDDRLKVWDEKTNLGNREFDDGLLQKGPEIAYEDDISSIPPPLDVSGFMTSEEDASIPPGTHDNLFFDGMAENKDAMPASTLASALANLDPRIVASLKSEIASSSIILPATQSVGGTISHCPATSSGLVTQAIQPG</sequence>
<name>A0ACB9QWY8_9MYRT</name>
<organism evidence="1 2">
    <name type="scientific">Melastoma candidum</name>
    <dbReference type="NCBI Taxonomy" id="119954"/>
    <lineage>
        <taxon>Eukaryota</taxon>
        <taxon>Viridiplantae</taxon>
        <taxon>Streptophyta</taxon>
        <taxon>Embryophyta</taxon>
        <taxon>Tracheophyta</taxon>
        <taxon>Spermatophyta</taxon>
        <taxon>Magnoliopsida</taxon>
        <taxon>eudicotyledons</taxon>
        <taxon>Gunneridae</taxon>
        <taxon>Pentapetalae</taxon>
        <taxon>rosids</taxon>
        <taxon>malvids</taxon>
        <taxon>Myrtales</taxon>
        <taxon>Melastomataceae</taxon>
        <taxon>Melastomatoideae</taxon>
        <taxon>Melastomateae</taxon>
        <taxon>Melastoma</taxon>
    </lineage>
</organism>
<reference evidence="2" key="1">
    <citation type="journal article" date="2023" name="Front. Plant Sci.">
        <title>Chromosomal-level genome assembly of Melastoma candidum provides insights into trichome evolution.</title>
        <authorList>
            <person name="Zhong Y."/>
            <person name="Wu W."/>
            <person name="Sun C."/>
            <person name="Zou P."/>
            <person name="Liu Y."/>
            <person name="Dai S."/>
            <person name="Zhou R."/>
        </authorList>
    </citation>
    <scope>NUCLEOTIDE SEQUENCE [LARGE SCALE GENOMIC DNA]</scope>
</reference>
<gene>
    <name evidence="1" type="ORF">MLD38_019355</name>
</gene>